<dbReference type="EMBL" id="WTYL01000001">
    <property type="protein sequence ID" value="MXP43053.1"/>
    <property type="molecule type" value="Genomic_DNA"/>
</dbReference>
<dbReference type="PANTHER" id="PTHR30632">
    <property type="entry name" value="MOLYBDATE-BINDING PERIPLASMIC PROTEIN"/>
    <property type="match status" value="1"/>
</dbReference>
<dbReference type="RefSeq" id="WP_160754703.1">
    <property type="nucleotide sequence ID" value="NZ_WTYL01000001.1"/>
</dbReference>
<dbReference type="OrthoDB" id="9785015at2"/>
<evidence type="ECO:0000256" key="2">
    <source>
        <dbReference type="ARBA" id="ARBA00022505"/>
    </source>
</evidence>
<keyword evidence="2 6" id="KW-0500">Molybdenum</keyword>
<dbReference type="GO" id="GO:1901359">
    <property type="term" value="F:tungstate binding"/>
    <property type="evidence" value="ECO:0007669"/>
    <property type="project" value="UniProtKB-ARBA"/>
</dbReference>
<feature type="binding site" evidence="6">
    <location>
        <position position="35"/>
    </location>
    <ligand>
        <name>molybdate</name>
        <dbReference type="ChEBI" id="CHEBI:36264"/>
    </ligand>
</feature>
<accession>A0A845AU24</accession>
<dbReference type="AlphaFoldDB" id="A0A845AU24"/>
<proteinExistence type="inferred from homology"/>
<evidence type="ECO:0000256" key="5">
    <source>
        <dbReference type="ARBA" id="ARBA00062515"/>
    </source>
</evidence>
<dbReference type="PANTHER" id="PTHR30632:SF17">
    <property type="entry name" value="MOLYBDATE-BINDING PROTEIN MODA"/>
    <property type="match status" value="1"/>
</dbReference>
<evidence type="ECO:0000256" key="3">
    <source>
        <dbReference type="ARBA" id="ARBA00022723"/>
    </source>
</evidence>
<dbReference type="GO" id="GO:0030973">
    <property type="term" value="F:molybdate ion binding"/>
    <property type="evidence" value="ECO:0007669"/>
    <property type="project" value="TreeGrafter"/>
</dbReference>
<dbReference type="NCBIfam" id="TIGR01256">
    <property type="entry name" value="modA"/>
    <property type="match status" value="1"/>
</dbReference>
<feature type="signal peptide" evidence="7">
    <location>
        <begin position="1"/>
        <end position="23"/>
    </location>
</feature>
<feature type="binding site" evidence="6">
    <location>
        <position position="173"/>
    </location>
    <ligand>
        <name>molybdate</name>
        <dbReference type="ChEBI" id="CHEBI:36264"/>
    </ligand>
</feature>
<feature type="binding site" evidence="6">
    <location>
        <position position="62"/>
    </location>
    <ligand>
        <name>molybdate</name>
        <dbReference type="ChEBI" id="CHEBI:36264"/>
    </ligand>
</feature>
<dbReference type="InterPro" id="IPR005950">
    <property type="entry name" value="ModA"/>
</dbReference>
<keyword evidence="4 7" id="KW-0732">Signal</keyword>
<keyword evidence="9" id="KW-1185">Reference proteome</keyword>
<dbReference type="SUPFAM" id="SSF53850">
    <property type="entry name" value="Periplasmic binding protein-like II"/>
    <property type="match status" value="1"/>
</dbReference>
<keyword evidence="3 6" id="KW-0479">Metal-binding</keyword>
<organism evidence="8 9">
    <name type="scientific">Allopontixanthobacter sediminis</name>
    <dbReference type="NCBI Taxonomy" id="1689985"/>
    <lineage>
        <taxon>Bacteria</taxon>
        <taxon>Pseudomonadati</taxon>
        <taxon>Pseudomonadota</taxon>
        <taxon>Alphaproteobacteria</taxon>
        <taxon>Sphingomonadales</taxon>
        <taxon>Erythrobacteraceae</taxon>
        <taxon>Allopontixanthobacter</taxon>
    </lineage>
</organism>
<protein>
    <submittedName>
        <fullName evidence="8">Molybdate ABC transporter substrate-binding protein</fullName>
    </submittedName>
</protein>
<dbReference type="GO" id="GO:0015689">
    <property type="term" value="P:molybdate ion transport"/>
    <property type="evidence" value="ECO:0007669"/>
    <property type="project" value="InterPro"/>
</dbReference>
<dbReference type="Proteomes" id="UP000431922">
    <property type="component" value="Unassembled WGS sequence"/>
</dbReference>
<comment type="caution">
    <text evidence="8">The sequence shown here is derived from an EMBL/GenBank/DDBJ whole genome shotgun (WGS) entry which is preliminary data.</text>
</comment>
<dbReference type="InterPro" id="IPR050682">
    <property type="entry name" value="ModA/WtpA"/>
</dbReference>
<dbReference type="GO" id="GO:0030288">
    <property type="term" value="C:outer membrane-bounded periplasmic space"/>
    <property type="evidence" value="ECO:0007669"/>
    <property type="project" value="TreeGrafter"/>
</dbReference>
<dbReference type="GO" id="GO:0046872">
    <property type="term" value="F:metal ion binding"/>
    <property type="evidence" value="ECO:0007669"/>
    <property type="project" value="UniProtKB-KW"/>
</dbReference>
<feature type="binding site" evidence="6">
    <location>
        <position position="191"/>
    </location>
    <ligand>
        <name>molybdate</name>
        <dbReference type="ChEBI" id="CHEBI:36264"/>
    </ligand>
</feature>
<evidence type="ECO:0000313" key="8">
    <source>
        <dbReference type="EMBL" id="MXP43053.1"/>
    </source>
</evidence>
<feature type="chain" id="PRO_5032796365" evidence="7">
    <location>
        <begin position="24"/>
        <end position="257"/>
    </location>
</feature>
<comment type="similarity">
    <text evidence="1">Belongs to the bacterial solute-binding protein ModA family.</text>
</comment>
<evidence type="ECO:0000256" key="1">
    <source>
        <dbReference type="ARBA" id="ARBA00009175"/>
    </source>
</evidence>
<dbReference type="Pfam" id="PF13531">
    <property type="entry name" value="SBP_bac_11"/>
    <property type="match status" value="1"/>
</dbReference>
<comment type="subunit">
    <text evidence="5">The complex is composed of two ATP-binding proteins (ModC), two transmembrane proteins (ModB) and a solute-binding protein (ModA).</text>
</comment>
<sequence>MTLPARLLAILALLLAACSDNQAAPTGPVILGPSSLQEALGEVADGWAAKGHSRPQLSFAGSPATARQVSAGAPADVILLADELWMDRLEIENLLAAGTRRALLGNTLVLVAPAGSNTGVADDLANLPALLGNDRLAMADPDTVPAGRYGRMALESMGLWDKLARKVAPAENVRAALALVEAGEAPFGVVYSTDLAASDKVRMAAAIPEGSQPPIRYPVAMLASSSHPDASGFLAFIASAEAEVIFARYGFTRLAER</sequence>
<evidence type="ECO:0000256" key="4">
    <source>
        <dbReference type="ARBA" id="ARBA00022729"/>
    </source>
</evidence>
<evidence type="ECO:0000256" key="7">
    <source>
        <dbReference type="SAM" id="SignalP"/>
    </source>
</evidence>
<gene>
    <name evidence="8" type="primary">modA</name>
    <name evidence="8" type="ORF">GRI65_01125</name>
</gene>
<dbReference type="FunFam" id="3.40.190.10:FF:000035">
    <property type="entry name" value="Molybdate ABC transporter substrate-binding protein"/>
    <property type="match status" value="1"/>
</dbReference>
<feature type="binding site" evidence="6">
    <location>
        <position position="146"/>
    </location>
    <ligand>
        <name>molybdate</name>
        <dbReference type="ChEBI" id="CHEBI:36264"/>
    </ligand>
</feature>
<evidence type="ECO:0000256" key="6">
    <source>
        <dbReference type="PIRSR" id="PIRSR004846-1"/>
    </source>
</evidence>
<dbReference type="PIRSF" id="PIRSF004846">
    <property type="entry name" value="ModA"/>
    <property type="match status" value="1"/>
</dbReference>
<reference evidence="8 9" key="1">
    <citation type="submission" date="2019-12" db="EMBL/GenBank/DDBJ databases">
        <title>Genomic-based taxomic classification of the family Erythrobacteraceae.</title>
        <authorList>
            <person name="Xu L."/>
        </authorList>
    </citation>
    <scope>NUCLEOTIDE SEQUENCE [LARGE SCALE GENOMIC DNA]</scope>
    <source>
        <strain evidence="8 9">KCTC 42453</strain>
    </source>
</reference>
<dbReference type="PROSITE" id="PS51257">
    <property type="entry name" value="PROKAR_LIPOPROTEIN"/>
    <property type="match status" value="1"/>
</dbReference>
<name>A0A845AU24_9SPHN</name>
<evidence type="ECO:0000313" key="9">
    <source>
        <dbReference type="Proteomes" id="UP000431922"/>
    </source>
</evidence>
<dbReference type="Gene3D" id="3.40.190.10">
    <property type="entry name" value="Periplasmic binding protein-like II"/>
    <property type="match status" value="2"/>
</dbReference>